<keyword evidence="3 5" id="KW-1133">Transmembrane helix</keyword>
<feature type="domain" description="G" evidence="6">
    <location>
        <begin position="32"/>
        <end position="151"/>
    </location>
</feature>
<dbReference type="CDD" id="cd00882">
    <property type="entry name" value="Ras_like_GTPase"/>
    <property type="match status" value="1"/>
</dbReference>
<feature type="transmembrane region" description="Helical" evidence="5">
    <location>
        <begin position="238"/>
        <end position="257"/>
    </location>
</feature>
<evidence type="ECO:0000256" key="2">
    <source>
        <dbReference type="ARBA" id="ARBA00022692"/>
    </source>
</evidence>
<feature type="transmembrane region" description="Helical" evidence="5">
    <location>
        <begin position="263"/>
        <end position="282"/>
    </location>
</feature>
<dbReference type="Gene3D" id="3.40.50.300">
    <property type="entry name" value="P-loop containing nucleotide triphosphate hydrolases"/>
    <property type="match status" value="1"/>
</dbReference>
<comment type="caution">
    <text evidence="7">The sequence shown here is derived from an EMBL/GenBank/DDBJ whole genome shotgun (WGS) entry which is preliminary data.</text>
</comment>
<keyword evidence="8" id="KW-1185">Reference proteome</keyword>
<dbReference type="PANTHER" id="PTHR42714:SF2">
    <property type="entry name" value="TRNA MODIFICATION GTPASE GTPBP3, MITOCHONDRIAL"/>
    <property type="match status" value="1"/>
</dbReference>
<organism evidence="7 8">
    <name type="scientific">Roseofilum capinflatum BLCC-M114</name>
    <dbReference type="NCBI Taxonomy" id="3022440"/>
    <lineage>
        <taxon>Bacteria</taxon>
        <taxon>Bacillati</taxon>
        <taxon>Cyanobacteriota</taxon>
        <taxon>Cyanophyceae</taxon>
        <taxon>Desertifilales</taxon>
        <taxon>Desertifilaceae</taxon>
        <taxon>Roseofilum</taxon>
        <taxon>Roseofilum capinflatum</taxon>
    </lineage>
</organism>
<dbReference type="InterPro" id="IPR027417">
    <property type="entry name" value="P-loop_NTPase"/>
</dbReference>
<protein>
    <submittedName>
        <fullName evidence="7">DUF697 domain-containing protein</fullName>
    </submittedName>
</protein>
<evidence type="ECO:0000313" key="7">
    <source>
        <dbReference type="EMBL" id="MDJ1173451.1"/>
    </source>
</evidence>
<dbReference type="InterPro" id="IPR021147">
    <property type="entry name" value="DUF697"/>
</dbReference>
<comment type="subcellular location">
    <subcellularLocation>
        <location evidence="1">Membrane</location>
        <topology evidence="1">Multi-pass membrane protein</topology>
    </subcellularLocation>
</comment>
<evidence type="ECO:0000313" key="8">
    <source>
        <dbReference type="Proteomes" id="UP001235849"/>
    </source>
</evidence>
<dbReference type="Proteomes" id="UP001235849">
    <property type="component" value="Unassembled WGS sequence"/>
</dbReference>
<reference evidence="7 8" key="1">
    <citation type="submission" date="2023-01" db="EMBL/GenBank/DDBJ databases">
        <title>Novel diversity within Roseofilum (Cyanobacteria; Desertifilaceae) from marine benthic mats with descriptions of four novel species.</title>
        <authorList>
            <person name="Wang Y."/>
            <person name="Berthold D.E."/>
            <person name="Hu J."/>
            <person name="Lefler F.W."/>
            <person name="Laughinghouse H.D. IV."/>
        </authorList>
    </citation>
    <scope>NUCLEOTIDE SEQUENCE [LARGE SCALE GENOMIC DNA]</scope>
    <source>
        <strain evidence="7 8">BLCC-M114</strain>
    </source>
</reference>
<gene>
    <name evidence="7" type="ORF">PMG25_05030</name>
</gene>
<evidence type="ECO:0000256" key="1">
    <source>
        <dbReference type="ARBA" id="ARBA00004141"/>
    </source>
</evidence>
<dbReference type="Pfam" id="PF01926">
    <property type="entry name" value="MMR_HSR1"/>
    <property type="match status" value="1"/>
</dbReference>
<name>A0ABT7B4L0_9CYAN</name>
<dbReference type="Pfam" id="PF05128">
    <property type="entry name" value="DUF697"/>
    <property type="match status" value="1"/>
</dbReference>
<dbReference type="PANTHER" id="PTHR42714">
    <property type="entry name" value="TRNA MODIFICATION GTPASE GTPBP3"/>
    <property type="match status" value="1"/>
</dbReference>
<proteinExistence type="predicted"/>
<keyword evidence="2 5" id="KW-0812">Transmembrane</keyword>
<evidence type="ECO:0000256" key="5">
    <source>
        <dbReference type="SAM" id="Phobius"/>
    </source>
</evidence>
<dbReference type="RefSeq" id="WP_283765814.1">
    <property type="nucleotide sequence ID" value="NZ_JAQOSO010000021.1"/>
</dbReference>
<accession>A0ABT7B4L0</accession>
<dbReference type="EMBL" id="JAQOSO010000021">
    <property type="protein sequence ID" value="MDJ1173451.1"/>
    <property type="molecule type" value="Genomic_DNA"/>
</dbReference>
<evidence type="ECO:0000256" key="3">
    <source>
        <dbReference type="ARBA" id="ARBA00022989"/>
    </source>
</evidence>
<feature type="transmembrane region" description="Helical" evidence="5">
    <location>
        <begin position="289"/>
        <end position="308"/>
    </location>
</feature>
<feature type="transmembrane region" description="Helical" evidence="5">
    <location>
        <begin position="320"/>
        <end position="344"/>
    </location>
</feature>
<dbReference type="SUPFAM" id="SSF52540">
    <property type="entry name" value="P-loop containing nucleoside triphosphate hydrolases"/>
    <property type="match status" value="1"/>
</dbReference>
<evidence type="ECO:0000256" key="4">
    <source>
        <dbReference type="ARBA" id="ARBA00023136"/>
    </source>
</evidence>
<keyword evidence="4 5" id="KW-0472">Membrane</keyword>
<evidence type="ECO:0000259" key="6">
    <source>
        <dbReference type="Pfam" id="PF01926"/>
    </source>
</evidence>
<sequence length="455" mass="49515">MTKEFDFEKFDFEKLVRESLDKAVKERGHVNIVIVGATGVGKSTLINAVFQGNFATTGSGSPITPDINEIKKEGIPISIIDTRGLEMKALAETREALYSLVKKRSKETDRNKHIHVAWLCISEDSRRVQEAEEELVNMLADYMPVIAVITKAKQDKAPNNEGKRESFYEKVKEKLPLTKNVIRVRSIPEELDNGLILEAKGLDELVNLTMEVIPEGHRRAFAAAQKADIELKKDQCRVIVAAATAAAVGIGAIPIPLSDAFGIIPIQIGMITGISVTFGLSFNESFYSSIVGSVVTGAGGTLTGRAIVTGLLKLVPGGQIAGGLIAGGTAGTLTALVGETYIAILERLFIKNHGNPPNPDDVLEAFREESKNLMQKKTNEDLQPKVDNKIDEDLQLEVHNPSQLAGKVESKYAEQEQAGNNLVRLDPDVAKVFPNEKSVNKALRSLMKIAQRLAN</sequence>
<dbReference type="InterPro" id="IPR006073">
    <property type="entry name" value="GTP-bd"/>
</dbReference>